<organism evidence="2 3">
    <name type="scientific">Gomphosphaeria aponina SAG 52.96 = DSM 107014</name>
    <dbReference type="NCBI Taxonomy" id="1521640"/>
    <lineage>
        <taxon>Bacteria</taxon>
        <taxon>Bacillati</taxon>
        <taxon>Cyanobacteriota</taxon>
        <taxon>Cyanophyceae</taxon>
        <taxon>Oscillatoriophycideae</taxon>
        <taxon>Chroococcales</taxon>
        <taxon>Gomphosphaeriaceae</taxon>
        <taxon>Gomphosphaeria</taxon>
    </lineage>
</organism>
<name>A0A941JUT4_9CHRO</name>
<sequence length="357" mass="39655">MGMGGVSLAGLVGLIWVINLPYPMIRRPIAAKAPILLLPSYINMDRNYREAIAHVQQADQLVNQATSMADFELGAQKVKLATKNLDALPVWFLGYEPVTYCNMTGCQWKFTFDEYQAARASVGRMEAKIFQEKNAMSQLETAEATIAQAKQDYQQAVTTEDKQKAMTAWQTGMDGLVELRSETLAGRMGQTKLQAYQRDWEQISGLVTGSDRTLTQISAAQEFARAAANIIQNPPNTVARWEEAKNLLQKAIQRLETISVDNPGYGEAQKLLAQYETSLSEINISLQTEAESVRAYENGQAATENLLADLPEDTNQVMSKLQGIMNELEKVKPGTTVSEPAQELWKNAQNKLSQLEK</sequence>
<dbReference type="Proteomes" id="UP000767446">
    <property type="component" value="Unassembled WGS sequence"/>
</dbReference>
<gene>
    <name evidence="2" type="ORF">DSM107014_06335</name>
</gene>
<keyword evidence="1" id="KW-0175">Coiled coil</keyword>
<evidence type="ECO:0000256" key="1">
    <source>
        <dbReference type="SAM" id="Coils"/>
    </source>
</evidence>
<accession>A0A941JUT4</accession>
<evidence type="ECO:0000313" key="3">
    <source>
        <dbReference type="Proteomes" id="UP000767446"/>
    </source>
</evidence>
<reference evidence="2" key="1">
    <citation type="submission" date="2021-02" db="EMBL/GenBank/DDBJ databases">
        <title>Metagenome analyses of Stigonema ocellatum DSM 106950, Chlorogloea purpurea SAG 13.99 and Gomphosphaeria aponina DSM 107014.</title>
        <authorList>
            <person name="Marter P."/>
            <person name="Huang S."/>
        </authorList>
    </citation>
    <scope>NUCLEOTIDE SEQUENCE</scope>
    <source>
        <strain evidence="2">JP213</strain>
    </source>
</reference>
<dbReference type="EMBL" id="JADQBC010000033">
    <property type="protein sequence ID" value="MBR8827515.1"/>
    <property type="molecule type" value="Genomic_DNA"/>
</dbReference>
<comment type="caution">
    <text evidence="2">The sequence shown here is derived from an EMBL/GenBank/DDBJ whole genome shotgun (WGS) entry which is preliminary data.</text>
</comment>
<evidence type="ECO:0000313" key="2">
    <source>
        <dbReference type="EMBL" id="MBR8827515.1"/>
    </source>
</evidence>
<dbReference type="AlphaFoldDB" id="A0A941JUT4"/>
<proteinExistence type="predicted"/>
<protein>
    <submittedName>
        <fullName evidence="2">Uncharacterized protein</fullName>
    </submittedName>
</protein>
<feature type="coiled-coil region" evidence="1">
    <location>
        <begin position="132"/>
        <end position="159"/>
    </location>
</feature>